<feature type="transmembrane region" description="Helical" evidence="1">
    <location>
        <begin position="835"/>
        <end position="853"/>
    </location>
</feature>
<feature type="transmembrane region" description="Helical" evidence="1">
    <location>
        <begin position="666"/>
        <end position="687"/>
    </location>
</feature>
<dbReference type="Proteomes" id="UP000001307">
    <property type="component" value="Unassembled WGS sequence"/>
</dbReference>
<gene>
    <name evidence="3" type="ORF">GSOID_T00004232001</name>
</gene>
<reference evidence="3" key="1">
    <citation type="journal article" date="2010" name="Science">
        <title>Plasticity of animal genome architecture unmasked by rapid evolution of a pelagic tunicate.</title>
        <authorList>
            <person name="Denoeud F."/>
            <person name="Henriet S."/>
            <person name="Mungpakdee S."/>
            <person name="Aury J.M."/>
            <person name="Da Silva C."/>
            <person name="Brinkmann H."/>
            <person name="Mikhaleva J."/>
            <person name="Olsen L.C."/>
            <person name="Jubin C."/>
            <person name="Canestro C."/>
            <person name="Bouquet J.M."/>
            <person name="Danks G."/>
            <person name="Poulain J."/>
            <person name="Campsteijn C."/>
            <person name="Adamski M."/>
            <person name="Cross I."/>
            <person name="Yadetie F."/>
            <person name="Muffato M."/>
            <person name="Louis A."/>
            <person name="Butcher S."/>
            <person name="Tsagkogeorga G."/>
            <person name="Konrad A."/>
            <person name="Singh S."/>
            <person name="Jensen M.F."/>
            <person name="Cong E.H."/>
            <person name="Eikeseth-Otteraa H."/>
            <person name="Noel B."/>
            <person name="Anthouard V."/>
            <person name="Porcel B.M."/>
            <person name="Kachouri-Lafond R."/>
            <person name="Nishino A."/>
            <person name="Ugolini M."/>
            <person name="Chourrout P."/>
            <person name="Nishida H."/>
            <person name="Aasland R."/>
            <person name="Huzurbazar S."/>
            <person name="Westhof E."/>
            <person name="Delsuc F."/>
            <person name="Lehrach H."/>
            <person name="Reinhardt R."/>
            <person name="Weissenbach J."/>
            <person name="Roy S.W."/>
            <person name="Artiguenave F."/>
            <person name="Postlethwait J.H."/>
            <person name="Manak J.R."/>
            <person name="Thompson E.M."/>
            <person name="Jaillon O."/>
            <person name="Du Pasquier L."/>
            <person name="Boudinot P."/>
            <person name="Liberles D.A."/>
            <person name="Volff J.N."/>
            <person name="Philippe H."/>
            <person name="Lenhard B."/>
            <person name="Roest Crollius H."/>
            <person name="Wincker P."/>
            <person name="Chourrout D."/>
        </authorList>
    </citation>
    <scope>NUCLEOTIDE SEQUENCE [LARGE SCALE GENOMIC DNA]</scope>
</reference>
<name>E4X8G7_OIKDI</name>
<evidence type="ECO:0000313" key="3">
    <source>
        <dbReference type="EMBL" id="CBY08219.1"/>
    </source>
</evidence>
<organism evidence="3">
    <name type="scientific">Oikopleura dioica</name>
    <name type="common">Tunicate</name>
    <dbReference type="NCBI Taxonomy" id="34765"/>
    <lineage>
        <taxon>Eukaryota</taxon>
        <taxon>Metazoa</taxon>
        <taxon>Chordata</taxon>
        <taxon>Tunicata</taxon>
        <taxon>Appendicularia</taxon>
        <taxon>Copelata</taxon>
        <taxon>Oikopleuridae</taxon>
        <taxon>Oikopleura</taxon>
    </lineage>
</organism>
<keyword evidence="1" id="KW-0812">Transmembrane</keyword>
<evidence type="ECO:0000256" key="1">
    <source>
        <dbReference type="SAM" id="Phobius"/>
    </source>
</evidence>
<feature type="transmembrane region" description="Helical" evidence="1">
    <location>
        <begin position="798"/>
        <end position="823"/>
    </location>
</feature>
<feature type="transmembrane region" description="Helical" evidence="1">
    <location>
        <begin position="904"/>
        <end position="923"/>
    </location>
</feature>
<proteinExistence type="predicted"/>
<evidence type="ECO:0000256" key="2">
    <source>
        <dbReference type="SAM" id="SignalP"/>
    </source>
</evidence>
<feature type="transmembrane region" description="Helical" evidence="1">
    <location>
        <begin position="750"/>
        <end position="778"/>
    </location>
</feature>
<keyword evidence="1" id="KW-0472">Membrane</keyword>
<feature type="chain" id="PRO_5003192409" evidence="2">
    <location>
        <begin position="23"/>
        <end position="1156"/>
    </location>
</feature>
<feature type="signal peptide" evidence="2">
    <location>
        <begin position="1"/>
        <end position="22"/>
    </location>
</feature>
<keyword evidence="2" id="KW-0732">Signal</keyword>
<evidence type="ECO:0000313" key="4">
    <source>
        <dbReference type="Proteomes" id="UP000001307"/>
    </source>
</evidence>
<protein>
    <submittedName>
        <fullName evidence="3">Uncharacterized protein</fullName>
    </submittedName>
</protein>
<feature type="transmembrane region" description="Helical" evidence="1">
    <location>
        <begin position="1066"/>
        <end position="1084"/>
    </location>
</feature>
<dbReference type="AlphaFoldDB" id="E4X8G7"/>
<dbReference type="InParanoid" id="E4X8G7"/>
<accession>E4X8G7</accession>
<feature type="transmembrane region" description="Helical" evidence="1">
    <location>
        <begin position="708"/>
        <end position="730"/>
    </location>
</feature>
<keyword evidence="4" id="KW-1185">Reference proteome</keyword>
<dbReference type="OrthoDB" id="10394377at2759"/>
<dbReference type="EMBL" id="FN653029">
    <property type="protein sequence ID" value="CBY08219.1"/>
    <property type="molecule type" value="Genomic_DNA"/>
</dbReference>
<sequence>MKRFVFKRLLFLLLFEKTGVAGQMIIEKVTCGLEFMKFEIEKKPWATETFNIFNGVELCFFQQSSVGNNYEIEIEVGEQSCLTYSMETLSFDAQFTFKMKNNIIIFAESGIITCSLADFEATLDSVISVISNQGESSNCPALMKIGSDCLEVAMESSCSAYQTGQCTDTGDLPQCEDLSEGERINPYECVEAPNDFEQWEVNMGNPFTLSACCISLVTPFDPNFHDRKSVEYQQLLNDIQEAGGTQFNIEKIDVFETEDGKTVVSVESQPYPCYGNMNCEEDLEKRKDRFSAIMEDVLVSPESTTTKIALLGEKTPEFEKQLEKQLEEENIIKPEKSDDQPFVEPELETPEEIVEFLEQDAGIIPMNFEASESTDTTETAPPRPTKAPFRTFDEKALEKALGEPMIQTITGYLISIDTCSIIENVYKNEKLAKISGTPPFKLKIEGITVEQQEFMKMYKKEDDFGQPYLAMMIENWDAFSEPETSSLTIDIKDGIGRNGKIPVIFEPSSQCTSTVTTDVTEVISVGKTNVQTQFVFSRYNDLENNLVELGNFLIAEYNSVFTGINSIEKVTFSGVRPISPSDDAPVCNTRLPCSAASVQLLFSASQSLLEGMSFEEVVERGVKIVEESFKKFVSRKMEDQMTTEKRTRSSKTFVNRAESIVNKEVLGYYSIPAAILFLYAVLIVFFCRRYQLTIKTAHGIVFNNGDSIFIRLIVVKGCIILFVNVITIALESLRAFDYINGKSVNFRPVFSIKVLLILLLLVSALVFALKIKAFLVFLDEISSSYAKYGCFVPKPRNLIQVVNIVMVIFLHDGVYKVVSYFFFARFKPPNICLTVIYFVQICIDVLLVLKVHIKKVVRNLLIFMPHATIFNVQDAFYRKILFKIKAYNETKLIAQHYKNSWQKVWDICFLLLIFIVMIAWRIIDIFLTITIQISGIVEFAVNENNKVAGANREGKIKWLAAEYYQKSPKLRSLSFHQKNETFRRSGNETFENCGVLCGENQFANGLVKFMVHDTNLYENFKPRLNCADTRIQLDDFNMANATLPKLETFPNPLLPLPGCLNDLEKLYIALFVLMYATFLLLLFYRKRIGQMYNLKTSGLIGKIFGSKRETRGEHEACKDVEYIGKNLEKLSSVEIEEIAKKELNENWLPEEGDLML</sequence>
<keyword evidence="1" id="KW-1133">Transmembrane helix</keyword>